<comment type="caution">
    <text evidence="3">The sequence shown here is derived from an EMBL/GenBank/DDBJ whole genome shotgun (WGS) entry which is preliminary data.</text>
</comment>
<evidence type="ECO:0000256" key="1">
    <source>
        <dbReference type="SAM" id="MobiDB-lite"/>
    </source>
</evidence>
<dbReference type="PANTHER" id="PTHR31973">
    <property type="entry name" value="POLYPROTEIN, PUTATIVE-RELATED"/>
    <property type="match status" value="1"/>
</dbReference>
<feature type="domain" description="MULE transposase" evidence="2">
    <location>
        <begin position="431"/>
        <end position="523"/>
    </location>
</feature>
<feature type="region of interest" description="Disordered" evidence="1">
    <location>
        <begin position="190"/>
        <end position="214"/>
    </location>
</feature>
<accession>A0A834H5N2</accession>
<dbReference type="PANTHER" id="PTHR31973:SF187">
    <property type="entry name" value="MUTATOR TRANSPOSASE MUDRA PROTEIN"/>
    <property type="match status" value="1"/>
</dbReference>
<organism evidence="3 4">
    <name type="scientific">Rhododendron simsii</name>
    <name type="common">Sims's rhododendron</name>
    <dbReference type="NCBI Taxonomy" id="118357"/>
    <lineage>
        <taxon>Eukaryota</taxon>
        <taxon>Viridiplantae</taxon>
        <taxon>Streptophyta</taxon>
        <taxon>Embryophyta</taxon>
        <taxon>Tracheophyta</taxon>
        <taxon>Spermatophyta</taxon>
        <taxon>Magnoliopsida</taxon>
        <taxon>eudicotyledons</taxon>
        <taxon>Gunneridae</taxon>
        <taxon>Pentapetalae</taxon>
        <taxon>asterids</taxon>
        <taxon>Ericales</taxon>
        <taxon>Ericaceae</taxon>
        <taxon>Ericoideae</taxon>
        <taxon>Rhodoreae</taxon>
        <taxon>Rhododendron</taxon>
    </lineage>
</organism>
<evidence type="ECO:0000313" key="4">
    <source>
        <dbReference type="Proteomes" id="UP000626092"/>
    </source>
</evidence>
<dbReference type="Proteomes" id="UP000626092">
    <property type="component" value="Unassembled WGS sequence"/>
</dbReference>
<keyword evidence="4" id="KW-1185">Reference proteome</keyword>
<sequence>MMRCLPEILSVGIQNLPNKLPSTSDSKIPTLSTRTVVEESTVPIEVPQPHCQRTLSRYPRVARLLRCWCGEKSLEDACKELHRNIDKLGGEHMANADGSLGKYMGGVSEATVIEEGISFDELVIKVCSRMDMSYDGKSLFYSTSSDKSKHLHMRDADDVSMMFYLNEDEVDIFVEEETLANTPKQCNISSRESNLLSSSPSTAEGEPPSSSKDSLTICHEMGLEPYSQQRCADILSGDGQLFDNHRLFKKAVILFAALNKFTFKYLDNSCHYYRLARVVDGCPWKLTARAQGKSELIRVIKMKNEHCHTAQDNTNFKLRIRAKEMGMIFMDKIAGQPNFLPRSICKDFELAFHTLLTYSQRWRTRERARELISGPVSMTYHLVPWMCQWLIESIPNMKAVWSSSEDGKFKQLFVAYGCSITGFLAGCRSILFIDACFLTGLYRGSCLFAVAYDANDQLYHLAYAIVSSENYEDWLWFMHNLKEIVAGKKVVVVTDRNPELLRADKELFGEECNAWCVRHVKENFSKFATGKGMKGKPQEDGIASFHKNCLRM</sequence>
<dbReference type="EMBL" id="WJXA01000004">
    <property type="protein sequence ID" value="KAF7145790.1"/>
    <property type="molecule type" value="Genomic_DNA"/>
</dbReference>
<name>A0A834H5N2_RHOSS</name>
<proteinExistence type="predicted"/>
<evidence type="ECO:0000313" key="3">
    <source>
        <dbReference type="EMBL" id="KAF7145790.1"/>
    </source>
</evidence>
<gene>
    <name evidence="3" type="ORF">RHSIM_Rhsim04G0123600</name>
</gene>
<reference evidence="3" key="1">
    <citation type="submission" date="2019-11" db="EMBL/GenBank/DDBJ databases">
        <authorList>
            <person name="Liu Y."/>
            <person name="Hou J."/>
            <person name="Li T.-Q."/>
            <person name="Guan C.-H."/>
            <person name="Wu X."/>
            <person name="Wu H.-Z."/>
            <person name="Ling F."/>
            <person name="Zhang R."/>
            <person name="Shi X.-G."/>
            <person name="Ren J.-P."/>
            <person name="Chen E.-F."/>
            <person name="Sun J.-M."/>
        </authorList>
    </citation>
    <scope>NUCLEOTIDE SEQUENCE</scope>
    <source>
        <strain evidence="3">Adult_tree_wgs_1</strain>
        <tissue evidence="3">Leaves</tissue>
    </source>
</reference>
<protein>
    <recommendedName>
        <fullName evidence="2">MULE transposase domain-containing protein</fullName>
    </recommendedName>
</protein>
<dbReference type="OrthoDB" id="1587863at2759"/>
<feature type="compositionally biased region" description="Low complexity" evidence="1">
    <location>
        <begin position="190"/>
        <end position="201"/>
    </location>
</feature>
<dbReference type="InterPro" id="IPR018289">
    <property type="entry name" value="MULE_transposase_dom"/>
</dbReference>
<dbReference type="Pfam" id="PF10551">
    <property type="entry name" value="MULE"/>
    <property type="match status" value="1"/>
</dbReference>
<dbReference type="AlphaFoldDB" id="A0A834H5N2"/>
<evidence type="ECO:0000259" key="2">
    <source>
        <dbReference type="Pfam" id="PF10551"/>
    </source>
</evidence>